<dbReference type="InterPro" id="IPR051534">
    <property type="entry name" value="CBASS_pafABC_assoc_protein"/>
</dbReference>
<dbReference type="Pfam" id="PF08279">
    <property type="entry name" value="HTH_11"/>
    <property type="match status" value="1"/>
</dbReference>
<dbReference type="eggNOG" id="COG2378">
    <property type="taxonomic scope" value="Bacteria"/>
</dbReference>
<sequence length="117" mass="12674">MRRNDRLFDLIQHLRDGRLHTARDMAARHGVSVRTIWRDMAMLAAAGLPVQGERGVGYILRGPITLPPMILTQDEAEALRLGLALVSQGAEARLVKAAASLAEKFAAVLPAAEPSQP</sequence>
<protein>
    <submittedName>
        <fullName evidence="2">Helix-turn-helix type 11 domain protein</fullName>
    </submittedName>
</protein>
<dbReference type="STRING" id="371731.Rsw2DRAFT_1599"/>
<organism evidence="2 3">
    <name type="scientific">Rhodobacter ferrooxidans</name>
    <dbReference type="NCBI Taxonomy" id="371731"/>
    <lineage>
        <taxon>Bacteria</taxon>
        <taxon>Pseudomonadati</taxon>
        <taxon>Pseudomonadota</taxon>
        <taxon>Alphaproteobacteria</taxon>
        <taxon>Rhodobacterales</taxon>
        <taxon>Rhodobacter group</taxon>
        <taxon>Rhodobacter</taxon>
    </lineage>
</organism>
<dbReference type="Gene3D" id="1.10.10.10">
    <property type="entry name" value="Winged helix-like DNA-binding domain superfamily/Winged helix DNA-binding domain"/>
    <property type="match status" value="1"/>
</dbReference>
<dbReference type="PANTHER" id="PTHR34580">
    <property type="match status" value="1"/>
</dbReference>
<gene>
    <name evidence="2" type="ORF">Rsw2DRAFT_1599</name>
</gene>
<reference evidence="2 3" key="1">
    <citation type="submission" date="2009-08" db="EMBL/GenBank/DDBJ databases">
        <title>The draft genome of Rhodobacter sp. SW2.</title>
        <authorList>
            <consortium name="US DOE Joint Genome Institute (JGI-PGF)"/>
            <person name="Lucas S."/>
            <person name="Copeland A."/>
            <person name="Lapidus A."/>
            <person name="Glavina del Rio T."/>
            <person name="Tice H."/>
            <person name="Bruce D."/>
            <person name="Goodwin L."/>
            <person name="Pitluck S."/>
            <person name="Larimer F."/>
            <person name="Land M.L."/>
            <person name="Hauser L."/>
            <person name="Emerson D."/>
        </authorList>
    </citation>
    <scope>NUCLEOTIDE SEQUENCE [LARGE SCALE GENOMIC DNA]</scope>
    <source>
        <strain evidence="2 3">SW2</strain>
    </source>
</reference>
<dbReference type="InterPro" id="IPR013196">
    <property type="entry name" value="HTH_11"/>
</dbReference>
<feature type="domain" description="Helix-turn-helix type 11" evidence="1">
    <location>
        <begin position="6"/>
        <end position="59"/>
    </location>
</feature>
<accession>C8S0M1</accession>
<dbReference type="AlphaFoldDB" id="C8S0M1"/>
<dbReference type="EMBL" id="ACYY01000008">
    <property type="protein sequence ID" value="EEW25555.1"/>
    <property type="molecule type" value="Genomic_DNA"/>
</dbReference>
<evidence type="ECO:0000313" key="2">
    <source>
        <dbReference type="EMBL" id="EEW25555.1"/>
    </source>
</evidence>
<dbReference type="InterPro" id="IPR036390">
    <property type="entry name" value="WH_DNA-bd_sf"/>
</dbReference>
<comment type="caution">
    <text evidence="2">The sequence shown here is derived from an EMBL/GenBank/DDBJ whole genome shotgun (WGS) entry which is preliminary data.</text>
</comment>
<dbReference type="PANTHER" id="PTHR34580:SF3">
    <property type="entry name" value="PROTEIN PAFB"/>
    <property type="match status" value="1"/>
</dbReference>
<dbReference type="Proteomes" id="UP000010121">
    <property type="component" value="Unassembled WGS sequence"/>
</dbReference>
<dbReference type="InterPro" id="IPR036388">
    <property type="entry name" value="WH-like_DNA-bd_sf"/>
</dbReference>
<dbReference type="SUPFAM" id="SSF46785">
    <property type="entry name" value="Winged helix' DNA-binding domain"/>
    <property type="match status" value="1"/>
</dbReference>
<proteinExistence type="predicted"/>
<dbReference type="OrthoDB" id="7173212at2"/>
<keyword evidence="3" id="KW-1185">Reference proteome</keyword>
<name>C8S0M1_9RHOB</name>
<dbReference type="RefSeq" id="WP_008029795.1">
    <property type="nucleotide sequence ID" value="NZ_ACYY01000008.1"/>
</dbReference>
<evidence type="ECO:0000313" key="3">
    <source>
        <dbReference type="Proteomes" id="UP000010121"/>
    </source>
</evidence>
<evidence type="ECO:0000259" key="1">
    <source>
        <dbReference type="Pfam" id="PF08279"/>
    </source>
</evidence>